<dbReference type="Proteomes" id="UP000003861">
    <property type="component" value="Unassembled WGS sequence"/>
</dbReference>
<sequence length="223" mass="24280">MHEVSRRDLLQAAAVGGLSGMAGCQHPFGDSVRTPEVTVVSTTVPTALQGPFDLTVEVVESFSADHPGQIRVELAHTASTDAPRQIAFGATPPFSNYVGSRVDTYDMLLAIPEHTDRIEKIGRPAPVEEWVPEEPTDGCWRGPTVPRDDETDLAVIQLSPGETIAESYTLLGFGQEACLPSGTYEFVSDEPYRVVQVDQADEEWENIDKERSGFGFTLELADS</sequence>
<dbReference type="KEGG" id="hti:HTIA_1216"/>
<reference evidence="1 4" key="3">
    <citation type="journal article" date="2014" name="Environ. Microbiol.">
        <title>Halorhabdus tiamatea: proteogenomics and glycosidase activity measurements identify the first cultivated euryarchaeon from a deep-sea anoxic brine lake as potential polysaccharide degrader.</title>
        <authorList>
            <person name="Werner J."/>
            <person name="Ferrer M."/>
            <person name="Michel G."/>
            <person name="Mann A.J."/>
            <person name="Huang S."/>
            <person name="Juarez S."/>
            <person name="Ciordia S."/>
            <person name="Albar J.P."/>
            <person name="Alcaide M."/>
            <person name="La Cono V."/>
            <person name="Yakimov M.M."/>
            <person name="Antunes A."/>
            <person name="Taborda M."/>
            <person name="Da Costa M.S."/>
            <person name="Amann R.I."/>
            <person name="Gloeckner F.O."/>
            <person name="Golyshina O.V."/>
            <person name="Golyshin P.N."/>
            <person name="Teeling H."/>
        </authorList>
    </citation>
    <scope>NUCLEOTIDE SEQUENCE [LARGE SCALE GENOMIC DNA]</scope>
    <source>
        <strain evidence="4">SARL4B</strain>
        <strain evidence="1">Type strain: SARL4B</strain>
    </source>
</reference>
<evidence type="ECO:0000313" key="3">
    <source>
        <dbReference type="Proteomes" id="UP000003861"/>
    </source>
</evidence>
<keyword evidence="4" id="KW-1185">Reference proteome</keyword>
<dbReference type="OrthoDB" id="206507at2157"/>
<dbReference type="InterPro" id="IPR006311">
    <property type="entry name" value="TAT_signal"/>
</dbReference>
<dbReference type="RefSeq" id="WP_008525572.1">
    <property type="nucleotide sequence ID" value="NC_021921.1"/>
</dbReference>
<reference evidence="2 3" key="1">
    <citation type="journal article" date="2011" name="J. Bacteriol.">
        <title>Genome sequence of Halorhabdus tiamatea, the first archaeon isolated from a deep-sea anoxic brine lake.</title>
        <authorList>
            <person name="Antunes A."/>
            <person name="Alam I."/>
            <person name="Bajic V.B."/>
            <person name="Stingl U."/>
        </authorList>
    </citation>
    <scope>NUCLEOTIDE SEQUENCE [LARGE SCALE GENOMIC DNA]</scope>
    <source>
        <strain evidence="2 3">SARL4B</strain>
    </source>
</reference>
<dbReference type="STRING" id="1033806.HTIA_1216"/>
<dbReference type="Proteomes" id="UP000015381">
    <property type="component" value="Chromosome I"/>
</dbReference>
<dbReference type="HOGENOM" id="CLU_1248312_0_0_2"/>
<dbReference type="eggNOG" id="arCOG09074">
    <property type="taxonomic scope" value="Archaea"/>
</dbReference>
<organism evidence="2 3">
    <name type="scientific">Halorhabdus tiamatea SARL4B</name>
    <dbReference type="NCBI Taxonomy" id="1033806"/>
    <lineage>
        <taxon>Archaea</taxon>
        <taxon>Methanobacteriati</taxon>
        <taxon>Methanobacteriota</taxon>
        <taxon>Stenosarchaea group</taxon>
        <taxon>Halobacteria</taxon>
        <taxon>Halobacteriales</taxon>
        <taxon>Haloarculaceae</taxon>
        <taxon>Halorhabdus</taxon>
    </lineage>
</organism>
<reference evidence="2 3" key="2">
    <citation type="journal article" date="2013" name="PLoS ONE">
        <title>INDIGO - INtegrated Data Warehouse of MIcrobial GenOmes with Examples from the Red Sea Extremophiles.</title>
        <authorList>
            <person name="Alam I."/>
            <person name="Antunes A."/>
            <person name="Kamau A.A."/>
            <person name="Ba Alawi W."/>
            <person name="Kalkatawi M."/>
            <person name="Stingl U."/>
            <person name="Bajic V.B."/>
        </authorList>
    </citation>
    <scope>NUCLEOTIDE SEQUENCE [LARGE SCALE GENOMIC DNA]</scope>
    <source>
        <strain evidence="2 3">SARL4B</strain>
    </source>
</reference>
<name>F7PIS9_9EURY</name>
<dbReference type="NCBIfam" id="TIGR01409">
    <property type="entry name" value="TAT_signal_seq"/>
    <property type="match status" value="1"/>
</dbReference>
<gene>
    <name evidence="2" type="ORF">HLRTI_002576</name>
    <name evidence="1" type="ORF">HTIA_1216</name>
</gene>
<evidence type="ECO:0000313" key="4">
    <source>
        <dbReference type="Proteomes" id="UP000015381"/>
    </source>
</evidence>
<evidence type="ECO:0000313" key="1">
    <source>
        <dbReference type="EMBL" id="CCQ33352.1"/>
    </source>
</evidence>
<protein>
    <submittedName>
        <fullName evidence="2">Twin arginine translocation signal domain containing protein</fullName>
    </submittedName>
</protein>
<evidence type="ECO:0000313" key="2">
    <source>
        <dbReference type="EMBL" id="ERJ05421.1"/>
    </source>
</evidence>
<proteinExistence type="predicted"/>
<dbReference type="PROSITE" id="PS51318">
    <property type="entry name" value="TAT"/>
    <property type="match status" value="1"/>
</dbReference>
<dbReference type="GeneID" id="23800226"/>
<dbReference type="EMBL" id="AFNT02000033">
    <property type="protein sequence ID" value="ERJ05421.1"/>
    <property type="molecule type" value="Genomic_DNA"/>
</dbReference>
<dbReference type="AlphaFoldDB" id="F7PIS9"/>
<dbReference type="InterPro" id="IPR019546">
    <property type="entry name" value="TAT_signal_bac_arc"/>
</dbReference>
<dbReference type="EMBL" id="HF571520">
    <property type="protein sequence ID" value="CCQ33352.1"/>
    <property type="molecule type" value="Genomic_DNA"/>
</dbReference>
<accession>F7PIS9</accession>
<dbReference type="PROSITE" id="PS51257">
    <property type="entry name" value="PROKAR_LIPOPROTEIN"/>
    <property type="match status" value="1"/>
</dbReference>